<dbReference type="EMBL" id="QSWH01000002">
    <property type="protein sequence ID" value="RRR23657.1"/>
    <property type="molecule type" value="Genomic_DNA"/>
</dbReference>
<dbReference type="GO" id="GO:0016787">
    <property type="term" value="F:hydrolase activity"/>
    <property type="evidence" value="ECO:0007669"/>
    <property type="project" value="UniProtKB-KW"/>
</dbReference>
<dbReference type="Gene3D" id="3.40.50.1820">
    <property type="entry name" value="alpha/beta hydrolase"/>
    <property type="match status" value="1"/>
</dbReference>
<evidence type="ECO:0000256" key="1">
    <source>
        <dbReference type="ARBA" id="ARBA00010088"/>
    </source>
</evidence>
<dbReference type="InterPro" id="IPR013595">
    <property type="entry name" value="Pept_S33_TAP-like_C"/>
</dbReference>
<dbReference type="PANTHER" id="PTHR43248">
    <property type="entry name" value="2-SUCCINYL-6-HYDROXY-2,4-CYCLOHEXADIENE-1-CARBOXYLATE SYNTHASE"/>
    <property type="match status" value="1"/>
</dbReference>
<protein>
    <submittedName>
        <fullName evidence="7">Alpha/beta hydrolase</fullName>
    </submittedName>
</protein>
<feature type="region of interest" description="Disordered" evidence="4">
    <location>
        <begin position="33"/>
        <end position="58"/>
    </location>
</feature>
<evidence type="ECO:0000313" key="8">
    <source>
        <dbReference type="Proteomes" id="UP000254236"/>
    </source>
</evidence>
<accession>A0A345YPR7</accession>
<dbReference type="PROSITE" id="PS51257">
    <property type="entry name" value="PROKAR_LIPOPROTEIN"/>
    <property type="match status" value="1"/>
</dbReference>
<dbReference type="KEGG" id="bsau:DWV08_10075"/>
<dbReference type="Proteomes" id="UP000254236">
    <property type="component" value="Chromosome"/>
</dbReference>
<reference evidence="7 9" key="2">
    <citation type="submission" date="2018-08" db="EMBL/GenBank/DDBJ databases">
        <title>Brachybacterium saurashtrense DSM 23186.</title>
        <authorList>
            <person name="Li Y."/>
        </authorList>
    </citation>
    <scope>NUCLEOTIDE SEQUENCE [LARGE SCALE GENOMIC DNA]</scope>
    <source>
        <strain evidence="7 9">DSM 23186</strain>
    </source>
</reference>
<dbReference type="InterPro" id="IPR051601">
    <property type="entry name" value="Serine_prot/Carboxylest_S33"/>
</dbReference>
<dbReference type="AlphaFoldDB" id="A0A345YPR7"/>
<keyword evidence="3 7" id="KW-0378">Hydrolase</keyword>
<name>A0A345YPR7_9MICO</name>
<proteinExistence type="inferred from homology"/>
<evidence type="ECO:0000313" key="7">
    <source>
        <dbReference type="EMBL" id="RRR23657.1"/>
    </source>
</evidence>
<comment type="similarity">
    <text evidence="1">Belongs to the peptidase S33 family.</text>
</comment>
<dbReference type="PANTHER" id="PTHR43248:SF29">
    <property type="entry name" value="TRIPEPTIDYL AMINOPEPTIDASE"/>
    <property type="match status" value="1"/>
</dbReference>
<reference evidence="6 8" key="1">
    <citation type="submission" date="2018-07" db="EMBL/GenBank/DDBJ databases">
        <title>Brachybacterium saurashtrense DSM 23186 genome sequence.</title>
        <authorList>
            <person name="Guo L."/>
        </authorList>
    </citation>
    <scope>NUCLEOTIDE SEQUENCE [LARGE SCALE GENOMIC DNA]</scope>
    <source>
        <strain evidence="6 8">DSM 23186</strain>
    </source>
</reference>
<dbReference type="OrthoDB" id="3252468at2"/>
<dbReference type="Pfam" id="PF08386">
    <property type="entry name" value="Abhydrolase_4"/>
    <property type="match status" value="1"/>
</dbReference>
<sequence length="544" mass="56712">MTHPARAHRLPTPLARLAAGAAAALLLVAGCTGGEPGTEEERGGAEGSGAAATQEGTPALEETGTSAAVDLPGDPAEDPAYAQYYEQSIVWGPCEDLDADGAECGTITVPLAWNDPAAGDIEIAVGRLPAGGEATGSLVTNPGGPGGSGVNFLESVPTLISDDVRAAYDVIGFDPRGVNRSAGIECLSDEETDEYLAATAEPGSAEADQLSEEWAVRVAEACEAHSGDVLPYLDTYSAARDMDVLRAALGEDQLDYLGYSYGTYLGASYAELHPQRVGSFVLDGALDPSISMNEFSAGQAEGFERAIEAFLADCLEAPSGCPFKGSEEEAKQQLLSFFASVDEQPLGTGDPDRPLTGAMARSAVITLLYEDGLWEFGRQALADGMEGSGTQLQYIADLSSERRSDGSYRTNSTFAITAVNCLDHPGVADEAWVEQETERLAQEYPTVGPLLGGDGCAHWPVEPLRDPAPIAAEGAGPIVVIGTTGDPATPYRWSQSLAEQLDDAVLLTFDGNGHTAYGRSGGCIEEQVDAYLLEGTVPEDGLTC</sequence>
<dbReference type="Proteomes" id="UP000282185">
    <property type="component" value="Unassembled WGS sequence"/>
</dbReference>
<dbReference type="EMBL" id="CP031356">
    <property type="protein sequence ID" value="AXK45919.1"/>
    <property type="molecule type" value="Genomic_DNA"/>
</dbReference>
<organism evidence="7 9">
    <name type="scientific">Brachybacterium saurashtrense</name>
    <dbReference type="NCBI Taxonomy" id="556288"/>
    <lineage>
        <taxon>Bacteria</taxon>
        <taxon>Bacillati</taxon>
        <taxon>Actinomycetota</taxon>
        <taxon>Actinomycetes</taxon>
        <taxon>Micrococcales</taxon>
        <taxon>Dermabacteraceae</taxon>
        <taxon>Brachybacterium</taxon>
    </lineage>
</organism>
<gene>
    <name evidence="6" type="ORF">DWV08_10075</name>
    <name evidence="7" type="ORF">DXU92_01825</name>
</gene>
<evidence type="ECO:0000256" key="2">
    <source>
        <dbReference type="ARBA" id="ARBA00022729"/>
    </source>
</evidence>
<dbReference type="SUPFAM" id="SSF53474">
    <property type="entry name" value="alpha/beta-Hydrolases"/>
    <property type="match status" value="1"/>
</dbReference>
<dbReference type="InterPro" id="IPR029058">
    <property type="entry name" value="AB_hydrolase_fold"/>
</dbReference>
<keyword evidence="8" id="KW-1185">Reference proteome</keyword>
<evidence type="ECO:0000259" key="5">
    <source>
        <dbReference type="Pfam" id="PF08386"/>
    </source>
</evidence>
<keyword evidence="2" id="KW-0732">Signal</keyword>
<evidence type="ECO:0000313" key="9">
    <source>
        <dbReference type="Proteomes" id="UP000282185"/>
    </source>
</evidence>
<evidence type="ECO:0000256" key="3">
    <source>
        <dbReference type="ARBA" id="ARBA00022801"/>
    </source>
</evidence>
<evidence type="ECO:0000256" key="4">
    <source>
        <dbReference type="SAM" id="MobiDB-lite"/>
    </source>
</evidence>
<feature type="domain" description="Peptidase S33 tripeptidyl aminopeptidase-like C-terminal" evidence="5">
    <location>
        <begin position="455"/>
        <end position="544"/>
    </location>
</feature>
<dbReference type="RefSeq" id="WP_115413660.1">
    <property type="nucleotide sequence ID" value="NZ_CP031356.1"/>
</dbReference>
<feature type="compositionally biased region" description="Low complexity" evidence="4">
    <location>
        <begin position="48"/>
        <end position="57"/>
    </location>
</feature>
<evidence type="ECO:0000313" key="6">
    <source>
        <dbReference type="EMBL" id="AXK45919.1"/>
    </source>
</evidence>